<sequence>MKNKIRGSKSVFIDGLVDKQKIEIESRFSRPHYL</sequence>
<evidence type="ECO:0000313" key="2">
    <source>
        <dbReference type="Proteomes" id="UP000002881"/>
    </source>
</evidence>
<dbReference type="KEGG" id="mpg:Theba_2041"/>
<reference evidence="1 2" key="1">
    <citation type="journal article" date="2012" name="Genome Biol. Evol.">
        <title>Genome Sequence of the Mesophilic Thermotogales Bacterium Mesotoga prima MesG1.Ag.4.2 Reveals the Largest Thermotogales Genome To Date.</title>
        <authorList>
            <person name="Zhaxybayeva O."/>
            <person name="Swithers K.S."/>
            <person name="Foght J."/>
            <person name="Green A.G."/>
            <person name="Bruce D."/>
            <person name="Detter C."/>
            <person name="Han S."/>
            <person name="Teshima H."/>
            <person name="Han J."/>
            <person name="Woyke T."/>
            <person name="Pitluck S."/>
            <person name="Nolan M."/>
            <person name="Ivanova N."/>
            <person name="Pati A."/>
            <person name="Land M.L."/>
            <person name="Dlutek M."/>
            <person name="Doolittle W.F."/>
            <person name="Noll K.M."/>
            <person name="Nesbo C.L."/>
        </authorList>
    </citation>
    <scope>NUCLEOTIDE SEQUENCE [LARGE SCALE GENOMIC DNA]</scope>
    <source>
        <strain evidence="2">mesG1.Ag.4.2</strain>
    </source>
</reference>
<name>I2F6X9_9BACT</name>
<dbReference type="EMBL" id="CP003532">
    <property type="protein sequence ID" value="AFK07682.1"/>
    <property type="molecule type" value="Genomic_DNA"/>
</dbReference>
<dbReference type="HOGENOM" id="CLU_3374593_0_0_0"/>
<dbReference type="Proteomes" id="UP000002881">
    <property type="component" value="Chromosome"/>
</dbReference>
<protein>
    <submittedName>
        <fullName evidence="1">Uncharacterized protein</fullName>
    </submittedName>
</protein>
<evidence type="ECO:0000313" key="1">
    <source>
        <dbReference type="EMBL" id="AFK07682.1"/>
    </source>
</evidence>
<proteinExistence type="predicted"/>
<gene>
    <name evidence="1" type="ORF">Theba_2041</name>
</gene>
<accession>I2F6X9</accession>
<organism evidence="1 2">
    <name type="scientific">Mesotoga prima MesG1.Ag.4.2</name>
    <dbReference type="NCBI Taxonomy" id="660470"/>
    <lineage>
        <taxon>Bacteria</taxon>
        <taxon>Thermotogati</taxon>
        <taxon>Thermotogota</taxon>
        <taxon>Thermotogae</taxon>
        <taxon>Kosmotogales</taxon>
        <taxon>Kosmotogaceae</taxon>
        <taxon>Mesotoga</taxon>
    </lineage>
</organism>
<dbReference type="AlphaFoldDB" id="I2F6X9"/>
<keyword evidence="2" id="KW-1185">Reference proteome</keyword>
<dbReference type="STRING" id="660470.Theba_2041"/>